<evidence type="ECO:0000313" key="3">
    <source>
        <dbReference type="Proteomes" id="UP000197138"/>
    </source>
</evidence>
<proteinExistence type="predicted"/>
<evidence type="ECO:0000313" key="2">
    <source>
        <dbReference type="EMBL" id="OWM89594.1"/>
    </source>
</evidence>
<reference evidence="3" key="1">
    <citation type="journal article" date="2017" name="Plant J.">
        <title>The pomegranate (Punica granatum L.) genome and the genomics of punicalagin biosynthesis.</title>
        <authorList>
            <person name="Qin G."/>
            <person name="Xu C."/>
            <person name="Ming R."/>
            <person name="Tang H."/>
            <person name="Guyot R."/>
            <person name="Kramer E.M."/>
            <person name="Hu Y."/>
            <person name="Yi X."/>
            <person name="Qi Y."/>
            <person name="Xu X."/>
            <person name="Gao Z."/>
            <person name="Pan H."/>
            <person name="Jian J."/>
            <person name="Tian Y."/>
            <person name="Yue Z."/>
            <person name="Xu Y."/>
        </authorList>
    </citation>
    <scope>NUCLEOTIDE SEQUENCE [LARGE SCALE GENOMIC DNA]</scope>
    <source>
        <strain evidence="3">cv. Dabenzi</strain>
    </source>
</reference>
<accession>A0A218XXB4</accession>
<dbReference type="Proteomes" id="UP000197138">
    <property type="component" value="Unassembled WGS sequence"/>
</dbReference>
<sequence>MDHRALTALRRSSNRTVEKEGGGGEVTSRGALDPPRKPHTGSDLWGLPRLLSLLQHSHHQADYLKQQPAAE</sequence>
<protein>
    <submittedName>
        <fullName evidence="2">Uncharacterized protein</fullName>
    </submittedName>
</protein>
<organism evidence="2 3">
    <name type="scientific">Punica granatum</name>
    <name type="common">Pomegranate</name>
    <dbReference type="NCBI Taxonomy" id="22663"/>
    <lineage>
        <taxon>Eukaryota</taxon>
        <taxon>Viridiplantae</taxon>
        <taxon>Streptophyta</taxon>
        <taxon>Embryophyta</taxon>
        <taxon>Tracheophyta</taxon>
        <taxon>Spermatophyta</taxon>
        <taxon>Magnoliopsida</taxon>
        <taxon>eudicotyledons</taxon>
        <taxon>Gunneridae</taxon>
        <taxon>Pentapetalae</taxon>
        <taxon>rosids</taxon>
        <taxon>malvids</taxon>
        <taxon>Myrtales</taxon>
        <taxon>Lythraceae</taxon>
        <taxon>Punica</taxon>
    </lineage>
</organism>
<comment type="caution">
    <text evidence="2">The sequence shown here is derived from an EMBL/GenBank/DDBJ whole genome shotgun (WGS) entry which is preliminary data.</text>
</comment>
<dbReference type="AlphaFoldDB" id="A0A218XXB4"/>
<evidence type="ECO:0000256" key="1">
    <source>
        <dbReference type="SAM" id="MobiDB-lite"/>
    </source>
</evidence>
<dbReference type="EMBL" id="MTKT01000666">
    <property type="protein sequence ID" value="OWM89594.1"/>
    <property type="molecule type" value="Genomic_DNA"/>
</dbReference>
<gene>
    <name evidence="2" type="ORF">CDL15_Pgr024342</name>
</gene>
<name>A0A218XXB4_PUNGR</name>
<feature type="region of interest" description="Disordered" evidence="1">
    <location>
        <begin position="1"/>
        <end position="43"/>
    </location>
</feature>